<evidence type="ECO:0000256" key="3">
    <source>
        <dbReference type="ARBA" id="ARBA00013365"/>
    </source>
</evidence>
<dbReference type="SUPFAM" id="SSF56300">
    <property type="entry name" value="Metallo-dependent phosphatases"/>
    <property type="match status" value="1"/>
</dbReference>
<dbReference type="Pfam" id="PF00149">
    <property type="entry name" value="Metallophos"/>
    <property type="match status" value="1"/>
</dbReference>
<accession>A0AAU7NQF1</accession>
<dbReference type="Proteomes" id="UP001225378">
    <property type="component" value="Chromosome"/>
</dbReference>
<organism evidence="10 11">
    <name type="scientific">Methylomarinum roseum</name>
    <dbReference type="NCBI Taxonomy" id="3067653"/>
    <lineage>
        <taxon>Bacteria</taxon>
        <taxon>Pseudomonadati</taxon>
        <taxon>Pseudomonadota</taxon>
        <taxon>Gammaproteobacteria</taxon>
        <taxon>Methylococcales</taxon>
        <taxon>Methylococcaceae</taxon>
        <taxon>Methylomarinum</taxon>
    </lineage>
</organism>
<evidence type="ECO:0000256" key="6">
    <source>
        <dbReference type="ARBA" id="ARBA00022839"/>
    </source>
</evidence>
<sequence length="382" mass="43058">MRFIHTADWHLGRVFHNASLLEDQQHILDQLILTVEQRQPDALIVAGDVYDKAIPSEGAIRLLEDFIQQVGGALNVPLIMISGNHDSGARLSFASGLLAKASVHIVGKAELETRPIILTDEHGEVYFYPLPYLSPLAARSLYRDADIKTHQDVIRRQIDCINAEHPTDKRKVLIMHEFVGGAEESDSERQLTVGGASQIDAGILRDFDYVAMGHLHRPQATGGDHIRYSGSLLKYSFSEVHHHKGVTEVVLDGDGFAECLSVPLQPLRNMRIVRGRLEEIVQQARLDACSDDYICAELLDEGALYEPMRRLQEVYPNTLEIKYVVQSSPQGISGDKSFHELHKQDVTELFDEFYRHVCAEPLNDPQRQFVKTIVEQLEQTDH</sequence>
<dbReference type="KEGG" id="mech:Q9L42_012435"/>
<protein>
    <recommendedName>
        <fullName evidence="3 7">Nuclease SbcCD subunit D</fullName>
    </recommendedName>
</protein>
<dbReference type="EMBL" id="CP157743">
    <property type="protein sequence ID" value="XBS19173.1"/>
    <property type="molecule type" value="Genomic_DNA"/>
</dbReference>
<dbReference type="InterPro" id="IPR029052">
    <property type="entry name" value="Metallo-depent_PP-like"/>
</dbReference>
<dbReference type="PANTHER" id="PTHR30337">
    <property type="entry name" value="COMPONENT OF ATP-DEPENDENT DSDNA EXONUCLEASE"/>
    <property type="match status" value="1"/>
</dbReference>
<dbReference type="RefSeq" id="WP_349431158.1">
    <property type="nucleotide sequence ID" value="NZ_CP157743.1"/>
</dbReference>
<evidence type="ECO:0000256" key="5">
    <source>
        <dbReference type="ARBA" id="ARBA00022801"/>
    </source>
</evidence>
<proteinExistence type="inferred from homology"/>
<dbReference type="Gene3D" id="3.60.21.10">
    <property type="match status" value="1"/>
</dbReference>
<dbReference type="Pfam" id="PF12320">
    <property type="entry name" value="SbcD_C"/>
    <property type="match status" value="1"/>
</dbReference>
<keyword evidence="4 7" id="KW-0540">Nuclease</keyword>
<comment type="similarity">
    <text evidence="1 7">Belongs to the SbcD family.</text>
</comment>
<evidence type="ECO:0000259" key="8">
    <source>
        <dbReference type="Pfam" id="PF00149"/>
    </source>
</evidence>
<dbReference type="InterPro" id="IPR026843">
    <property type="entry name" value="SbcD_C"/>
</dbReference>
<dbReference type="CDD" id="cd00840">
    <property type="entry name" value="MPP_Mre11_N"/>
    <property type="match status" value="1"/>
</dbReference>
<comment type="subunit">
    <text evidence="2 7">Heterodimer of SbcC and SbcD.</text>
</comment>
<keyword evidence="7" id="KW-0255">Endonuclease</keyword>
<keyword evidence="11" id="KW-1185">Reference proteome</keyword>
<dbReference type="InterPro" id="IPR041796">
    <property type="entry name" value="Mre11_N"/>
</dbReference>
<dbReference type="PANTHER" id="PTHR30337:SF0">
    <property type="entry name" value="NUCLEASE SBCCD SUBUNIT D"/>
    <property type="match status" value="1"/>
</dbReference>
<gene>
    <name evidence="7" type="primary">sbcD</name>
    <name evidence="10" type="ORF">Q9L42_012435</name>
</gene>
<dbReference type="GO" id="GO:0006260">
    <property type="term" value="P:DNA replication"/>
    <property type="evidence" value="ECO:0007669"/>
    <property type="project" value="UniProtKB-KW"/>
</dbReference>
<keyword evidence="7" id="KW-0235">DNA replication</keyword>
<dbReference type="GO" id="GO:0006310">
    <property type="term" value="P:DNA recombination"/>
    <property type="evidence" value="ECO:0007669"/>
    <property type="project" value="UniProtKB-KW"/>
</dbReference>
<name>A0AAU7NQF1_9GAMM</name>
<keyword evidence="6 7" id="KW-0269">Exonuclease</keyword>
<feature type="domain" description="Calcineurin-like phosphoesterase" evidence="8">
    <location>
        <begin position="1"/>
        <end position="218"/>
    </location>
</feature>
<dbReference type="InterPro" id="IPR050535">
    <property type="entry name" value="DNA_Repair-Maintenance_Comp"/>
</dbReference>
<evidence type="ECO:0000256" key="1">
    <source>
        <dbReference type="ARBA" id="ARBA00010555"/>
    </source>
</evidence>
<dbReference type="InterPro" id="IPR004843">
    <property type="entry name" value="Calcineurin-like_PHP"/>
</dbReference>
<evidence type="ECO:0000256" key="2">
    <source>
        <dbReference type="ARBA" id="ARBA00011322"/>
    </source>
</evidence>
<dbReference type="AlphaFoldDB" id="A0AAU7NQF1"/>
<reference evidence="10 11" key="1">
    <citation type="journal article" date="2024" name="Microbiology">
        <title>Methylomarinum rosea sp. nov., a novel halophilic methanotrophic bacterium from the hypersaline Lake Elton.</title>
        <authorList>
            <person name="Suleimanov R.Z."/>
            <person name="Oshkin I.Y."/>
            <person name="Danilova O.V."/>
            <person name="Suzina N.E."/>
            <person name="Dedysh S.N."/>
        </authorList>
    </citation>
    <scope>NUCLEOTIDE SEQUENCE [LARGE SCALE GENOMIC DNA]</scope>
    <source>
        <strain evidence="10 11">Ch1-1</strain>
    </source>
</reference>
<evidence type="ECO:0000313" key="10">
    <source>
        <dbReference type="EMBL" id="XBS19173.1"/>
    </source>
</evidence>
<dbReference type="GO" id="GO:0004519">
    <property type="term" value="F:endonuclease activity"/>
    <property type="evidence" value="ECO:0007669"/>
    <property type="project" value="UniProtKB-KW"/>
</dbReference>
<evidence type="ECO:0000259" key="9">
    <source>
        <dbReference type="Pfam" id="PF12320"/>
    </source>
</evidence>
<dbReference type="NCBIfam" id="TIGR00619">
    <property type="entry name" value="sbcd"/>
    <property type="match status" value="1"/>
</dbReference>
<keyword evidence="5 7" id="KW-0378">Hydrolase</keyword>
<evidence type="ECO:0000313" key="11">
    <source>
        <dbReference type="Proteomes" id="UP001225378"/>
    </source>
</evidence>
<evidence type="ECO:0000256" key="4">
    <source>
        <dbReference type="ARBA" id="ARBA00022722"/>
    </source>
</evidence>
<feature type="domain" description="Nuclease SbcCD subunit D C-terminal" evidence="9">
    <location>
        <begin position="267"/>
        <end position="356"/>
    </location>
</feature>
<dbReference type="InterPro" id="IPR004593">
    <property type="entry name" value="SbcD"/>
</dbReference>
<evidence type="ECO:0000256" key="7">
    <source>
        <dbReference type="RuleBase" id="RU363069"/>
    </source>
</evidence>
<comment type="function">
    <text evidence="7">SbcCD cleaves DNA hairpin structures. These structures can inhibit DNA replication and are intermediates in certain DNA recombination reactions. The complex acts as a 3'-&gt;5' double strand exonuclease that can open hairpins. It also has a 5' single-strand endonuclease activity.</text>
</comment>
<dbReference type="GO" id="GO:0008408">
    <property type="term" value="F:3'-5' exonuclease activity"/>
    <property type="evidence" value="ECO:0007669"/>
    <property type="project" value="InterPro"/>
</dbReference>
<keyword evidence="7" id="KW-0233">DNA recombination</keyword>